<evidence type="ECO:0000256" key="7">
    <source>
        <dbReference type="RuleBase" id="RU362070"/>
    </source>
</evidence>
<dbReference type="PROSITE" id="PS01061">
    <property type="entry name" value="FLIP_2"/>
    <property type="match status" value="1"/>
</dbReference>
<dbReference type="InterPro" id="IPR005838">
    <property type="entry name" value="T3SS_IM_P"/>
</dbReference>
<dbReference type="PRINTS" id="PR01302">
    <property type="entry name" value="TYPE3IMPPROT"/>
</dbReference>
<dbReference type="NCBIfam" id="TIGR01102">
    <property type="entry name" value="yscR"/>
    <property type="match status" value="1"/>
</dbReference>
<proteinExistence type="inferred from homology"/>
<evidence type="ECO:0000256" key="1">
    <source>
        <dbReference type="ARBA" id="ARBA00004651"/>
    </source>
</evidence>
<keyword evidence="3 7" id="KW-1003">Cell membrane</keyword>
<comment type="subcellular location">
    <subcellularLocation>
        <location evidence="1">Cell membrane</location>
        <topology evidence="1">Multi-pass membrane protein</topology>
    </subcellularLocation>
</comment>
<dbReference type="NCBIfam" id="NF009438">
    <property type="entry name" value="PRK12797.1"/>
    <property type="match status" value="1"/>
</dbReference>
<comment type="caution">
    <text evidence="8">The sequence shown here is derived from an EMBL/GenBank/DDBJ whole genome shotgun (WGS) entry which is preliminary data.</text>
</comment>
<evidence type="ECO:0000313" key="8">
    <source>
        <dbReference type="EMBL" id="RDU96950.1"/>
    </source>
</evidence>
<dbReference type="AlphaFoldDB" id="A0A3D8JVR9"/>
<dbReference type="OrthoDB" id="9805111at2"/>
<feature type="transmembrane region" description="Helical" evidence="7">
    <location>
        <begin position="169"/>
        <end position="189"/>
    </location>
</feature>
<dbReference type="InterPro" id="IPR005773">
    <property type="entry name" value="T3SS_YscR-like"/>
</dbReference>
<dbReference type="Pfam" id="PF00813">
    <property type="entry name" value="FliP"/>
    <property type="match status" value="1"/>
</dbReference>
<dbReference type="Proteomes" id="UP000256838">
    <property type="component" value="Unassembled WGS sequence"/>
</dbReference>
<dbReference type="RefSeq" id="WP_115535347.1">
    <property type="nucleotide sequence ID" value="NZ_QRGA01000011.1"/>
</dbReference>
<comment type="similarity">
    <text evidence="2 7">Belongs to the FliP/MopC/SpaP family.</text>
</comment>
<dbReference type="EMBL" id="QRGA01000011">
    <property type="protein sequence ID" value="RDU96950.1"/>
    <property type="molecule type" value="Genomic_DNA"/>
</dbReference>
<name>A0A3D8JVR9_9BURK</name>
<feature type="transmembrane region" description="Helical" evidence="7">
    <location>
        <begin position="21"/>
        <end position="44"/>
    </location>
</feature>
<evidence type="ECO:0000256" key="2">
    <source>
        <dbReference type="ARBA" id="ARBA00006257"/>
    </source>
</evidence>
<evidence type="ECO:0000256" key="3">
    <source>
        <dbReference type="ARBA" id="ARBA00022475"/>
    </source>
</evidence>
<keyword evidence="6 7" id="KW-0472">Membrane</keyword>
<keyword evidence="5 7" id="KW-1133">Transmembrane helix</keyword>
<accession>A0A3D8JVR9</accession>
<protein>
    <submittedName>
        <fullName evidence="8">EscR/YscR/HrcR family type III secretion system export apparatus protein</fullName>
    </submittedName>
</protein>
<reference evidence="8 9" key="1">
    <citation type="submission" date="2018-08" db="EMBL/GenBank/DDBJ databases">
        <title>Paraburkholderia sp. DHOM06 isolated from forest soil.</title>
        <authorList>
            <person name="Gao Z.-H."/>
            <person name="Qiu L.-H."/>
        </authorList>
    </citation>
    <scope>NUCLEOTIDE SEQUENCE [LARGE SCALE GENOMIC DNA]</scope>
    <source>
        <strain evidence="8 9">DHOM06</strain>
    </source>
</reference>
<comment type="caution">
    <text evidence="7">Lacks conserved residue(s) required for the propagation of feature annotation.</text>
</comment>
<gene>
    <name evidence="8" type="ORF">DWV00_20020</name>
</gene>
<dbReference type="GO" id="GO:0009306">
    <property type="term" value="P:protein secretion"/>
    <property type="evidence" value="ECO:0007669"/>
    <property type="project" value="UniProtKB-UniRule"/>
</dbReference>
<organism evidence="8 9">
    <name type="scientific">Trinickia dinghuensis</name>
    <dbReference type="NCBI Taxonomy" id="2291023"/>
    <lineage>
        <taxon>Bacteria</taxon>
        <taxon>Pseudomonadati</taxon>
        <taxon>Pseudomonadota</taxon>
        <taxon>Betaproteobacteria</taxon>
        <taxon>Burkholderiales</taxon>
        <taxon>Burkholderiaceae</taxon>
        <taxon>Trinickia</taxon>
    </lineage>
</organism>
<dbReference type="PANTHER" id="PTHR30587:SF2">
    <property type="entry name" value="SURFACE PRESENTATION OF ANTIGENS PROTEIN SPAP"/>
    <property type="match status" value="1"/>
</dbReference>
<sequence length="229" mass="24470">MAASARAVLDVMILDQNPLALLALLALLSLLPLIAIATTSYLKLSVVLVLVRNALGVQQAPTTLALNAIALVGTLFVMAPTLSACMAQAREATLPQASSGTSQIDAALKVVEPLRQFVLRNGRADERERFLEMARKTWPETTHNAASPDDWSIAVPAFVVSELQSAFEIGLLLFVPFVAVDLLVSNVLLAMGMQMVPPSIVALPIKLLLFVLADGWGKLLHALVLSYHG</sequence>
<evidence type="ECO:0000256" key="4">
    <source>
        <dbReference type="ARBA" id="ARBA00022692"/>
    </source>
</evidence>
<dbReference type="GO" id="GO:0005886">
    <property type="term" value="C:plasma membrane"/>
    <property type="evidence" value="ECO:0007669"/>
    <property type="project" value="UniProtKB-SubCell"/>
</dbReference>
<dbReference type="PANTHER" id="PTHR30587">
    <property type="entry name" value="FLAGELLAR BIOSYNTHETIC PROTEIN FLIP"/>
    <property type="match status" value="1"/>
</dbReference>
<keyword evidence="9" id="KW-1185">Reference proteome</keyword>
<dbReference type="PROSITE" id="PS01060">
    <property type="entry name" value="FLIP_1"/>
    <property type="match status" value="1"/>
</dbReference>
<feature type="transmembrane region" description="Helical" evidence="7">
    <location>
        <begin position="64"/>
        <end position="87"/>
    </location>
</feature>
<evidence type="ECO:0000313" key="9">
    <source>
        <dbReference type="Proteomes" id="UP000256838"/>
    </source>
</evidence>
<keyword evidence="4 7" id="KW-0812">Transmembrane</keyword>
<evidence type="ECO:0000256" key="5">
    <source>
        <dbReference type="ARBA" id="ARBA00022989"/>
    </source>
</evidence>
<evidence type="ECO:0000256" key="6">
    <source>
        <dbReference type="ARBA" id="ARBA00023136"/>
    </source>
</evidence>